<evidence type="ECO:0000313" key="3">
    <source>
        <dbReference type="Proteomes" id="UP000289152"/>
    </source>
</evidence>
<dbReference type="InParanoid" id="A0A4Q1BQM5"/>
<dbReference type="Proteomes" id="UP000289152">
    <property type="component" value="Unassembled WGS sequence"/>
</dbReference>
<dbReference type="VEuPathDB" id="FungiDB:TREMEDRAFT_64646"/>
<name>A0A4Q1BQM5_TREME</name>
<feature type="compositionally biased region" description="Polar residues" evidence="1">
    <location>
        <begin position="1"/>
        <end position="21"/>
    </location>
</feature>
<dbReference type="EMBL" id="SDIL01000021">
    <property type="protein sequence ID" value="RXK40190.1"/>
    <property type="molecule type" value="Genomic_DNA"/>
</dbReference>
<comment type="caution">
    <text evidence="2">The sequence shown here is derived from an EMBL/GenBank/DDBJ whole genome shotgun (WGS) entry which is preliminary data.</text>
</comment>
<reference evidence="2 3" key="1">
    <citation type="submission" date="2016-06" db="EMBL/GenBank/DDBJ databases">
        <title>Evolution of pathogenesis and genome organization in the Tremellales.</title>
        <authorList>
            <person name="Cuomo C."/>
            <person name="Litvintseva A."/>
            <person name="Heitman J."/>
            <person name="Chen Y."/>
            <person name="Sun S."/>
            <person name="Springer D."/>
            <person name="Dromer F."/>
            <person name="Young S."/>
            <person name="Zeng Q."/>
            <person name="Chapman S."/>
            <person name="Gujja S."/>
            <person name="Saif S."/>
            <person name="Birren B."/>
        </authorList>
    </citation>
    <scope>NUCLEOTIDE SEQUENCE [LARGE SCALE GENOMIC DNA]</scope>
    <source>
        <strain evidence="2 3">ATCC 28783</strain>
    </source>
</reference>
<keyword evidence="3" id="KW-1185">Reference proteome</keyword>
<feature type="compositionally biased region" description="Basic and acidic residues" evidence="1">
    <location>
        <begin position="214"/>
        <end position="227"/>
    </location>
</feature>
<proteinExistence type="predicted"/>
<feature type="region of interest" description="Disordered" evidence="1">
    <location>
        <begin position="214"/>
        <end position="235"/>
    </location>
</feature>
<dbReference type="AlphaFoldDB" id="A0A4Q1BQM5"/>
<evidence type="ECO:0000256" key="1">
    <source>
        <dbReference type="SAM" id="MobiDB-lite"/>
    </source>
</evidence>
<feature type="compositionally biased region" description="Polar residues" evidence="1">
    <location>
        <begin position="116"/>
        <end position="136"/>
    </location>
</feature>
<gene>
    <name evidence="2" type="ORF">M231_02464</name>
</gene>
<accession>A0A4Q1BQM5</accession>
<feature type="compositionally biased region" description="Pro residues" evidence="1">
    <location>
        <begin position="23"/>
        <end position="32"/>
    </location>
</feature>
<protein>
    <submittedName>
        <fullName evidence="2">Uncharacterized protein</fullName>
    </submittedName>
</protein>
<evidence type="ECO:0000313" key="2">
    <source>
        <dbReference type="EMBL" id="RXK40190.1"/>
    </source>
</evidence>
<sequence length="235" mass="26312">MPNDQTSSNSIPTSYNHINNRPFSPPPAPNTPGPTQKPQDPYGNIIMPRPQYGFYSHPTQSFAPDPRQPSWQFQSPPPQPYQASQHPQFQSPQSLQTQNLQSQSQSQSQGQSSIQNHPQPSSSFYASPLFQQSPNTIPYVDDPFPGLKRETHSQTQTEQRQDIPHIHRTIYPQPTGETSFSGFGWAVGTEGWVPGSATIGWGGVQGQISPAQWRKMDEDMKQEEASKKFNPARGW</sequence>
<feature type="region of interest" description="Disordered" evidence="1">
    <location>
        <begin position="1"/>
        <end position="161"/>
    </location>
</feature>
<feature type="compositionally biased region" description="Low complexity" evidence="1">
    <location>
        <begin position="81"/>
        <end position="115"/>
    </location>
</feature>
<organism evidence="2 3">
    <name type="scientific">Tremella mesenterica</name>
    <name type="common">Jelly fungus</name>
    <dbReference type="NCBI Taxonomy" id="5217"/>
    <lineage>
        <taxon>Eukaryota</taxon>
        <taxon>Fungi</taxon>
        <taxon>Dikarya</taxon>
        <taxon>Basidiomycota</taxon>
        <taxon>Agaricomycotina</taxon>
        <taxon>Tremellomycetes</taxon>
        <taxon>Tremellales</taxon>
        <taxon>Tremellaceae</taxon>
        <taxon>Tremella</taxon>
    </lineage>
</organism>